<sequence length="127" mass="14067">MQSLHTTNEPIPRQWKLLRVVSEDDNQLSADAGPEGCPSLTTIRLECHRPDTTSSPLAEMRLYLHLGKSQIPIPNSIHTRQGSSNTDCNWVGIYLHARATWLPGNKKGARDLVQVAFTLPLSNAIAE</sequence>
<protein>
    <submittedName>
        <fullName evidence="1">Uncharacterized protein</fullName>
    </submittedName>
</protein>
<dbReference type="EMBL" id="JAQJAN010000004">
    <property type="protein sequence ID" value="KAJ5732711.1"/>
    <property type="molecule type" value="Genomic_DNA"/>
</dbReference>
<reference evidence="1" key="1">
    <citation type="journal article" date="2023" name="IMA Fungus">
        <title>Comparative genomic study of the Penicillium genus elucidates a diverse pangenome and 15 lateral gene transfer events.</title>
        <authorList>
            <person name="Petersen C."/>
            <person name="Sorensen T."/>
            <person name="Nielsen M.R."/>
            <person name="Sondergaard T.E."/>
            <person name="Sorensen J.L."/>
            <person name="Fitzpatrick D.A."/>
            <person name="Frisvad J.C."/>
            <person name="Nielsen K.L."/>
        </authorList>
    </citation>
    <scope>NUCLEOTIDE SEQUENCE</scope>
    <source>
        <strain evidence="1">IBT 17514</strain>
    </source>
</reference>
<dbReference type="AlphaFoldDB" id="A0AAD6MYC8"/>
<reference evidence="1" key="2">
    <citation type="submission" date="2023-01" db="EMBL/GenBank/DDBJ databases">
        <authorList>
            <person name="Petersen C."/>
        </authorList>
    </citation>
    <scope>NUCLEOTIDE SEQUENCE</scope>
    <source>
        <strain evidence="1">IBT 17514</strain>
    </source>
</reference>
<proteinExistence type="predicted"/>
<comment type="caution">
    <text evidence="1">The sequence shown here is derived from an EMBL/GenBank/DDBJ whole genome shotgun (WGS) entry which is preliminary data.</text>
</comment>
<gene>
    <name evidence="1" type="ORF">N7493_004192</name>
</gene>
<dbReference type="Proteomes" id="UP001215712">
    <property type="component" value="Unassembled WGS sequence"/>
</dbReference>
<evidence type="ECO:0000313" key="1">
    <source>
        <dbReference type="EMBL" id="KAJ5732711.1"/>
    </source>
</evidence>
<organism evidence="1 2">
    <name type="scientific">Penicillium malachiteum</name>
    <dbReference type="NCBI Taxonomy" id="1324776"/>
    <lineage>
        <taxon>Eukaryota</taxon>
        <taxon>Fungi</taxon>
        <taxon>Dikarya</taxon>
        <taxon>Ascomycota</taxon>
        <taxon>Pezizomycotina</taxon>
        <taxon>Eurotiomycetes</taxon>
        <taxon>Eurotiomycetidae</taxon>
        <taxon>Eurotiales</taxon>
        <taxon>Aspergillaceae</taxon>
        <taxon>Penicillium</taxon>
    </lineage>
</organism>
<evidence type="ECO:0000313" key="2">
    <source>
        <dbReference type="Proteomes" id="UP001215712"/>
    </source>
</evidence>
<keyword evidence="2" id="KW-1185">Reference proteome</keyword>
<accession>A0AAD6MYC8</accession>
<name>A0AAD6MYC8_9EURO</name>